<comment type="caution">
    <text evidence="1">The sequence shown here is derived from an EMBL/GenBank/DDBJ whole genome shotgun (WGS) entry which is preliminary data.</text>
</comment>
<sequence length="249" mass="28336">MKKFGLYIALALSVSSCKQEALLSYDEQPRVYFNLHRDELMTPRPGSFATNILVDFAPKHSDVVTDTLLIRVQASGPLASVERSFDFKVLPAKSDAVEGIDYKILNEKYLMPAGKNDTIVRLVMLRSDGLKKKQVQASFRLTANEHFELGPIADTTLNPYRRVQEFKVRARDIVLKPTNWESFIQTYFGVYSEVRYRFVIDVLGKMEFPSTTSASTMRTNKTKLVNALNTYNATNEKPLTDEFGQLIIF</sequence>
<dbReference type="InterPro" id="IPR032299">
    <property type="entry name" value="DUF4843"/>
</dbReference>
<proteinExistence type="predicted"/>
<accession>A0ABS1R3R6</accession>
<name>A0ABS1R3R6_9SPHI</name>
<evidence type="ECO:0000313" key="2">
    <source>
        <dbReference type="Proteomes" id="UP000625283"/>
    </source>
</evidence>
<keyword evidence="2" id="KW-1185">Reference proteome</keyword>
<dbReference type="Pfam" id="PF16132">
    <property type="entry name" value="DUF4843"/>
    <property type="match status" value="1"/>
</dbReference>
<reference evidence="1 2" key="1">
    <citation type="submission" date="2021-01" db="EMBL/GenBank/DDBJ databases">
        <title>C459-1 draft genome sequence.</title>
        <authorList>
            <person name="Zhang X.-F."/>
        </authorList>
    </citation>
    <scope>NUCLEOTIDE SEQUENCE [LARGE SCALE GENOMIC DNA]</scope>
    <source>
        <strain evidence="2">C459-1</strain>
    </source>
</reference>
<organism evidence="1 2">
    <name type="scientific">Sphingobacterium faecale</name>
    <dbReference type="NCBI Taxonomy" id="2803775"/>
    <lineage>
        <taxon>Bacteria</taxon>
        <taxon>Pseudomonadati</taxon>
        <taxon>Bacteroidota</taxon>
        <taxon>Sphingobacteriia</taxon>
        <taxon>Sphingobacteriales</taxon>
        <taxon>Sphingobacteriaceae</taxon>
        <taxon>Sphingobacterium</taxon>
    </lineage>
</organism>
<dbReference type="PROSITE" id="PS51257">
    <property type="entry name" value="PROKAR_LIPOPROTEIN"/>
    <property type="match status" value="1"/>
</dbReference>
<dbReference type="RefSeq" id="WP_202102634.1">
    <property type="nucleotide sequence ID" value="NZ_JAERTY010000004.1"/>
</dbReference>
<evidence type="ECO:0000313" key="1">
    <source>
        <dbReference type="EMBL" id="MBL1408879.1"/>
    </source>
</evidence>
<dbReference type="Proteomes" id="UP000625283">
    <property type="component" value="Unassembled WGS sequence"/>
</dbReference>
<dbReference type="EMBL" id="JAERTY010000004">
    <property type="protein sequence ID" value="MBL1408879.1"/>
    <property type="molecule type" value="Genomic_DNA"/>
</dbReference>
<gene>
    <name evidence="1" type="ORF">JKG61_08980</name>
</gene>
<protein>
    <submittedName>
        <fullName evidence="1">DUF4843 domain-containing protein</fullName>
    </submittedName>
</protein>